<accession>A0A2Z5EM84</accession>
<dbReference type="Gene3D" id="1.10.238.20">
    <property type="entry name" value="Pheromone/general odorant binding protein domain"/>
    <property type="match status" value="1"/>
</dbReference>
<keyword evidence="1 2" id="KW-0732">Signal</keyword>
<dbReference type="GO" id="GO:0007608">
    <property type="term" value="P:sensory perception of smell"/>
    <property type="evidence" value="ECO:0007669"/>
    <property type="project" value="TreeGrafter"/>
</dbReference>
<dbReference type="GO" id="GO:0005615">
    <property type="term" value="C:extracellular space"/>
    <property type="evidence" value="ECO:0007669"/>
    <property type="project" value="TreeGrafter"/>
</dbReference>
<name>A0A2Z5EM84_9HEMI</name>
<sequence length="145" mass="16035">MKVLLVLAALASFSAVNGGPMELAEKILRVIRKCSRHHQLKFQDVQAALRHGQLPTSDEGKCFVTCSLEEFGLIKDKKFSVEGSYALNEMRFSNPNDLQKANEVTKLCEKEVSGEYENVCELGIAVANCGLKNSRSEGIISSELW</sequence>
<dbReference type="Pfam" id="PF01395">
    <property type="entry name" value="PBP_GOBP"/>
    <property type="match status" value="1"/>
</dbReference>
<feature type="chain" id="PRO_5016377750" evidence="2">
    <location>
        <begin position="19"/>
        <end position="145"/>
    </location>
</feature>
<dbReference type="PANTHER" id="PTHR11857">
    <property type="entry name" value="ODORANT BINDING PROTEIN-RELATED"/>
    <property type="match status" value="1"/>
</dbReference>
<dbReference type="AlphaFoldDB" id="A0A2Z5EM84"/>
<protein>
    <submittedName>
        <fullName evidence="3">Odorant-binding protein 15</fullName>
    </submittedName>
</protein>
<feature type="signal peptide" evidence="2">
    <location>
        <begin position="1"/>
        <end position="18"/>
    </location>
</feature>
<dbReference type="GO" id="GO:0005549">
    <property type="term" value="F:odorant binding"/>
    <property type="evidence" value="ECO:0007669"/>
    <property type="project" value="InterPro"/>
</dbReference>
<gene>
    <name evidence="3" type="primary">OBP15</name>
</gene>
<dbReference type="InterPro" id="IPR006170">
    <property type="entry name" value="PBP/GOBP"/>
</dbReference>
<dbReference type="SUPFAM" id="SSF47565">
    <property type="entry name" value="Insect pheromone/odorant-binding proteins"/>
    <property type="match status" value="1"/>
</dbReference>
<evidence type="ECO:0000256" key="1">
    <source>
        <dbReference type="ARBA" id="ARBA00022729"/>
    </source>
</evidence>
<dbReference type="CDD" id="cd23992">
    <property type="entry name" value="PBP_GOBP"/>
    <property type="match status" value="1"/>
</dbReference>
<reference evidence="3" key="2">
    <citation type="submission" date="2017-08" db="EMBL/GenBank/DDBJ databases">
        <authorList>
            <person name="de Groot N.N."/>
        </authorList>
    </citation>
    <scope>NUCLEOTIDE SEQUENCE</scope>
    <source>
        <tissue evidence="3">Antenna</tissue>
    </source>
</reference>
<reference evidence="3" key="1">
    <citation type="journal article" date="2015" name="PLoS ONE">
        <title>Molecular Characterization and Expression Profiling of Odorant-Binding Proteins in Apolygus lucorum.</title>
        <authorList>
            <person name="Yuan H.B."/>
            <person name="Ding Y.X."/>
            <person name="Gu S.H."/>
            <person name="Sun L."/>
            <person name="Zhu X.Q."/>
            <person name="Liu H.W."/>
            <person name="Dhiloo K.H."/>
            <person name="Zhang Y.J."/>
            <person name="Guo Y.Y."/>
        </authorList>
    </citation>
    <scope>NUCLEOTIDE SEQUENCE</scope>
    <source>
        <tissue evidence="3">Antenna</tissue>
    </source>
</reference>
<evidence type="ECO:0000256" key="2">
    <source>
        <dbReference type="SAM" id="SignalP"/>
    </source>
</evidence>
<dbReference type="EMBL" id="MF593912">
    <property type="protein sequence ID" value="AXB87330.1"/>
    <property type="molecule type" value="mRNA"/>
</dbReference>
<proteinExistence type="evidence at transcript level"/>
<organism evidence="3">
    <name type="scientific">Tropidothorax elegans</name>
    <dbReference type="NCBI Taxonomy" id="2233830"/>
    <lineage>
        <taxon>Eukaryota</taxon>
        <taxon>Metazoa</taxon>
        <taxon>Ecdysozoa</taxon>
        <taxon>Arthropoda</taxon>
        <taxon>Hexapoda</taxon>
        <taxon>Insecta</taxon>
        <taxon>Pterygota</taxon>
        <taxon>Neoptera</taxon>
        <taxon>Paraneoptera</taxon>
        <taxon>Hemiptera</taxon>
        <taxon>Heteroptera</taxon>
        <taxon>Panheteroptera</taxon>
        <taxon>Pentatomomorpha</taxon>
        <taxon>Lygaeoidea</taxon>
        <taxon>Lygaeidae</taxon>
        <taxon>Lygaeinae</taxon>
        <taxon>Tropidothorax</taxon>
    </lineage>
</organism>
<evidence type="ECO:0000313" key="3">
    <source>
        <dbReference type="EMBL" id="AXB87330.1"/>
    </source>
</evidence>
<dbReference type="InterPro" id="IPR036728">
    <property type="entry name" value="PBP_GOBP_sf"/>
</dbReference>
<dbReference type="SMART" id="SM00708">
    <property type="entry name" value="PhBP"/>
    <property type="match status" value="1"/>
</dbReference>